<evidence type="ECO:0000313" key="3">
    <source>
        <dbReference type="Proteomes" id="UP000195569"/>
    </source>
</evidence>
<dbReference type="Proteomes" id="UP000195569">
    <property type="component" value="Unassembled WGS sequence"/>
</dbReference>
<protein>
    <recommendedName>
        <fullName evidence="1">PAS domain-containing protein</fullName>
    </recommendedName>
</protein>
<dbReference type="NCBIfam" id="TIGR00229">
    <property type="entry name" value="sensory_box"/>
    <property type="match status" value="1"/>
</dbReference>
<comment type="caution">
    <text evidence="2">The sequence shown here is derived from an EMBL/GenBank/DDBJ whole genome shotgun (WGS) entry which is preliminary data.</text>
</comment>
<dbReference type="SMART" id="SM00091">
    <property type="entry name" value="PAS"/>
    <property type="match status" value="1"/>
</dbReference>
<name>A0A1N7S1J1_9BURK</name>
<gene>
    <name evidence="2" type="ORF">BN2476_270030</name>
</gene>
<dbReference type="AlphaFoldDB" id="A0A1N7S1J1"/>
<reference evidence="2" key="1">
    <citation type="submission" date="2016-12" db="EMBL/GenBank/DDBJ databases">
        <authorList>
            <person name="Moulin L."/>
        </authorList>
    </citation>
    <scope>NUCLEOTIDE SEQUENCE [LARGE SCALE GENOMIC DNA]</scope>
    <source>
        <strain evidence="2">STM 7183</strain>
    </source>
</reference>
<sequence length="198" mass="21767">MIVAAQAWLQAWETSSTVVGIFASTAAGEVLSWNPACERIFGYTRQEIVNSPIGRLVTDEDESARVFVSLERAAGEGSTEFECWCQRKDGSRFWAEFVATALPELPDGPQLAIVVRDASGTRHAYDEAIDSGRAFRMLVEGVSDYAIFMLDPDGIVTSGIRVHDGSKVIARTKSWVHIFPAFIPLRTLRRAFPSAALI</sequence>
<dbReference type="InterPro" id="IPR000014">
    <property type="entry name" value="PAS"/>
</dbReference>
<dbReference type="Pfam" id="PF13426">
    <property type="entry name" value="PAS_9"/>
    <property type="match status" value="1"/>
</dbReference>
<accession>A0A1N7S1J1</accession>
<keyword evidence="3" id="KW-1185">Reference proteome</keyword>
<dbReference type="EMBL" id="CYGY02000027">
    <property type="protein sequence ID" value="SIT41216.1"/>
    <property type="molecule type" value="Genomic_DNA"/>
</dbReference>
<dbReference type="SUPFAM" id="SSF55785">
    <property type="entry name" value="PYP-like sensor domain (PAS domain)"/>
    <property type="match status" value="1"/>
</dbReference>
<dbReference type="CDD" id="cd00130">
    <property type="entry name" value="PAS"/>
    <property type="match status" value="1"/>
</dbReference>
<feature type="domain" description="PAS" evidence="1">
    <location>
        <begin position="21"/>
        <end position="77"/>
    </location>
</feature>
<dbReference type="PROSITE" id="PS50112">
    <property type="entry name" value="PAS"/>
    <property type="match status" value="1"/>
</dbReference>
<dbReference type="Gene3D" id="3.30.450.20">
    <property type="entry name" value="PAS domain"/>
    <property type="match status" value="1"/>
</dbReference>
<proteinExistence type="predicted"/>
<organism evidence="2 3">
    <name type="scientific">Paraburkholderia piptadeniae</name>
    <dbReference type="NCBI Taxonomy" id="1701573"/>
    <lineage>
        <taxon>Bacteria</taxon>
        <taxon>Pseudomonadati</taxon>
        <taxon>Pseudomonadota</taxon>
        <taxon>Betaproteobacteria</taxon>
        <taxon>Burkholderiales</taxon>
        <taxon>Burkholderiaceae</taxon>
        <taxon>Paraburkholderia</taxon>
    </lineage>
</organism>
<dbReference type="InterPro" id="IPR035965">
    <property type="entry name" value="PAS-like_dom_sf"/>
</dbReference>
<evidence type="ECO:0000313" key="2">
    <source>
        <dbReference type="EMBL" id="SIT41216.1"/>
    </source>
</evidence>
<evidence type="ECO:0000259" key="1">
    <source>
        <dbReference type="PROSITE" id="PS50112"/>
    </source>
</evidence>